<evidence type="ECO:0008006" key="4">
    <source>
        <dbReference type="Google" id="ProtNLM"/>
    </source>
</evidence>
<feature type="compositionally biased region" description="Basic and acidic residues" evidence="1">
    <location>
        <begin position="267"/>
        <end position="276"/>
    </location>
</feature>
<name>A0ABQ9PBG9_9PEZI</name>
<proteinExistence type="predicted"/>
<feature type="region of interest" description="Disordered" evidence="1">
    <location>
        <begin position="267"/>
        <end position="291"/>
    </location>
</feature>
<feature type="compositionally biased region" description="Polar residues" evidence="1">
    <location>
        <begin position="74"/>
        <end position="84"/>
    </location>
</feature>
<dbReference type="Proteomes" id="UP001169217">
    <property type="component" value="Unassembled WGS sequence"/>
</dbReference>
<organism evidence="2 3">
    <name type="scientific">Colletotrichum limetticola</name>
    <dbReference type="NCBI Taxonomy" id="1209924"/>
    <lineage>
        <taxon>Eukaryota</taxon>
        <taxon>Fungi</taxon>
        <taxon>Dikarya</taxon>
        <taxon>Ascomycota</taxon>
        <taxon>Pezizomycotina</taxon>
        <taxon>Sordariomycetes</taxon>
        <taxon>Hypocreomycetidae</taxon>
        <taxon>Glomerellales</taxon>
        <taxon>Glomerellaceae</taxon>
        <taxon>Colletotrichum</taxon>
        <taxon>Colletotrichum acutatum species complex</taxon>
    </lineage>
</organism>
<accession>A0ABQ9PBG9</accession>
<comment type="caution">
    <text evidence="2">The sequence shown here is derived from an EMBL/GenBank/DDBJ whole genome shotgun (WGS) entry which is preliminary data.</text>
</comment>
<evidence type="ECO:0000313" key="3">
    <source>
        <dbReference type="Proteomes" id="UP001169217"/>
    </source>
</evidence>
<evidence type="ECO:0000313" key="2">
    <source>
        <dbReference type="EMBL" id="KAK0368523.1"/>
    </source>
</evidence>
<feature type="region of interest" description="Disordered" evidence="1">
    <location>
        <begin position="1"/>
        <end position="20"/>
    </location>
</feature>
<feature type="compositionally biased region" description="Basic and acidic residues" evidence="1">
    <location>
        <begin position="9"/>
        <end position="20"/>
    </location>
</feature>
<feature type="region of interest" description="Disordered" evidence="1">
    <location>
        <begin position="37"/>
        <end position="84"/>
    </location>
</feature>
<protein>
    <recommendedName>
        <fullName evidence="4">Transcription factor domain-containing protein</fullName>
    </recommendedName>
</protein>
<sequence>MPPFQPQQREPRDPYQHMDQRPCLLQVYGTQSSSLTRLCDGSTNDEKDLTKSSIGASERGGKMQNCPMAPGQDENFSNGELNPEQRSSFHRAQIYRAGAQRACEDHTQFPLSSPAHTLNLTDLVPIAGIQSSLGSPSTSPDPLDHLESLFYLTWSVPPSIRDPFTLLFNRILSFLTPPGSPTIDEYAGFNLYFSPQNIREFLLTCTHIHSYSPFIHTPALPIMDAYPGLLVAMGCLGACNSDFLPPDHVRDMVNTFTSARFRDRLSLDDSTGKQKSDNVGAGNPSQDGWNPEKAQAVVLLDNLMKSKNMRQHASLATTKYLGYISQLDVSTGMPFLHDCAGGKAPPPQLRY</sequence>
<evidence type="ECO:0000256" key="1">
    <source>
        <dbReference type="SAM" id="MobiDB-lite"/>
    </source>
</evidence>
<reference evidence="2" key="1">
    <citation type="submission" date="2023-04" db="EMBL/GenBank/DDBJ databases">
        <title>Colletotrichum limetticola genome sequence.</title>
        <authorList>
            <person name="Baroncelli R."/>
        </authorList>
    </citation>
    <scope>NUCLEOTIDE SEQUENCE</scope>
    <source>
        <strain evidence="2">KLA-Anderson</strain>
    </source>
</reference>
<dbReference type="EMBL" id="JARUPT010000830">
    <property type="protein sequence ID" value="KAK0368523.1"/>
    <property type="molecule type" value="Genomic_DNA"/>
</dbReference>
<gene>
    <name evidence="2" type="ORF">CLIM01_14123</name>
</gene>
<keyword evidence="3" id="KW-1185">Reference proteome</keyword>